<organism evidence="1 4">
    <name type="scientific">Adineta steineri</name>
    <dbReference type="NCBI Taxonomy" id="433720"/>
    <lineage>
        <taxon>Eukaryota</taxon>
        <taxon>Metazoa</taxon>
        <taxon>Spiralia</taxon>
        <taxon>Gnathifera</taxon>
        <taxon>Rotifera</taxon>
        <taxon>Eurotatoria</taxon>
        <taxon>Bdelloidea</taxon>
        <taxon>Adinetida</taxon>
        <taxon>Adinetidae</taxon>
        <taxon>Adineta</taxon>
    </lineage>
</organism>
<dbReference type="EMBL" id="CAJNOM010002875">
    <property type="protein sequence ID" value="CAF1638722.1"/>
    <property type="molecule type" value="Genomic_DNA"/>
</dbReference>
<sequence length="130" mass="15202">MWEPISSGSDFLTWINWEIEKAVEPYSTEQFIKYLKFTSHNCTAVYDDELVIMDRMKLNILFKYQCNSTITSMCVNPTTSTIINCGTIQSYVVTLQFNVISGQNYVSFKDLLRTNNDYKNDKCVHIRVWV</sequence>
<evidence type="ECO:0000313" key="3">
    <source>
        <dbReference type="Proteomes" id="UP000663832"/>
    </source>
</evidence>
<keyword evidence="3" id="KW-1185">Reference proteome</keyword>
<dbReference type="AlphaFoldDB" id="A0A815RW21"/>
<evidence type="ECO:0000313" key="1">
    <source>
        <dbReference type="EMBL" id="CAF1481547.1"/>
    </source>
</evidence>
<dbReference type="Proteomes" id="UP000663877">
    <property type="component" value="Unassembled WGS sequence"/>
</dbReference>
<proteinExistence type="predicted"/>
<comment type="caution">
    <text evidence="1">The sequence shown here is derived from an EMBL/GenBank/DDBJ whole genome shotgun (WGS) entry which is preliminary data.</text>
</comment>
<protein>
    <submittedName>
        <fullName evidence="1">Uncharacterized protein</fullName>
    </submittedName>
</protein>
<name>A0A815RW21_9BILA</name>
<reference evidence="1" key="1">
    <citation type="submission" date="2021-02" db="EMBL/GenBank/DDBJ databases">
        <authorList>
            <person name="Nowell W R."/>
        </authorList>
    </citation>
    <scope>NUCLEOTIDE SEQUENCE</scope>
</reference>
<dbReference type="OrthoDB" id="10275337at2759"/>
<gene>
    <name evidence="1" type="ORF">BJG266_LOCUS42092</name>
    <name evidence="2" type="ORF">QVE165_LOCUS58963</name>
</gene>
<dbReference type="EMBL" id="CAJNOI010002555">
    <property type="protein sequence ID" value="CAF1481547.1"/>
    <property type="molecule type" value="Genomic_DNA"/>
</dbReference>
<accession>A0A815RW21</accession>
<dbReference type="Proteomes" id="UP000663832">
    <property type="component" value="Unassembled WGS sequence"/>
</dbReference>
<evidence type="ECO:0000313" key="2">
    <source>
        <dbReference type="EMBL" id="CAF1638722.1"/>
    </source>
</evidence>
<evidence type="ECO:0000313" key="4">
    <source>
        <dbReference type="Proteomes" id="UP000663877"/>
    </source>
</evidence>